<dbReference type="OrthoDB" id="1610at10239"/>
<dbReference type="Proteomes" id="UP000203073">
    <property type="component" value="Segment"/>
</dbReference>
<gene>
    <name evidence="2" type="primary">2</name>
    <name evidence="2" type="ORF">SEA_HEDWIG_2</name>
</gene>
<protein>
    <submittedName>
        <fullName evidence="2">Terminase large subunit</fullName>
    </submittedName>
</protein>
<evidence type="ECO:0000313" key="2">
    <source>
        <dbReference type="EMBL" id="AON97295.1"/>
    </source>
</evidence>
<name>A0A1C9EHN8_9CAUD</name>
<dbReference type="InterPro" id="IPR027417">
    <property type="entry name" value="P-loop_NTPase"/>
</dbReference>
<dbReference type="GeneID" id="29056449"/>
<evidence type="ECO:0000256" key="1">
    <source>
        <dbReference type="SAM" id="MobiDB-lite"/>
    </source>
</evidence>
<dbReference type="EMBL" id="KX557279">
    <property type="protein sequence ID" value="AON97295.1"/>
    <property type="molecule type" value="Genomic_DNA"/>
</dbReference>
<organism evidence="2 3">
    <name type="scientific">Gordonia phage Hedwig</name>
    <dbReference type="NCBI Taxonomy" id="1887648"/>
    <lineage>
        <taxon>Viruses</taxon>
        <taxon>Duplodnaviria</taxon>
        <taxon>Heunggongvirae</taxon>
        <taxon>Uroviricota</taxon>
        <taxon>Caudoviricetes</taxon>
        <taxon>Hedwigvirus</taxon>
        <taxon>Hedwigvirus hedwig</taxon>
    </lineage>
</organism>
<evidence type="ECO:0000313" key="3">
    <source>
        <dbReference type="Proteomes" id="UP000203073"/>
    </source>
</evidence>
<keyword evidence="3" id="KW-1185">Reference proteome</keyword>
<proteinExistence type="predicted"/>
<feature type="region of interest" description="Disordered" evidence="1">
    <location>
        <begin position="506"/>
        <end position="536"/>
    </location>
</feature>
<dbReference type="RefSeq" id="YP_009289811.1">
    <property type="nucleotide sequence ID" value="NC_031099.1"/>
</dbReference>
<dbReference type="KEGG" id="vg:29056449"/>
<sequence length="536" mass="58781">MTTALQRPADLFPDLVGKQIPHHLWEIGPYEGSEVLGDAAILLARAIENPLFPWQDTSIHSMLRRNPATGLWVHPDCCLICPRQNGKSETLLIRCLFGLFVLGERIVFSAQRWPTAKKLAQRMIGIIYSDQSLKSRLAKKPTLSQGMGEIVLESGAQITFLTRSEDSGVGFDELDLVIYDEGYNLTEGNTAALTLAQMASKNPQTIYASSAVNAHRHPNGHVLAAIRRDGLAHAPDLYFAEFMAPDGECDCDACRAVGPMDREDEATWIYANPSYGVIQTEAKVRKVMRRFNTVQGRIAFDVGVLGRGVWPRAEDDRDAVITEDQWGDMKIDLDNLPTLTGPVALALDRSFDGRVWALAAAQYTTEQRVHIEIGYVGDVSNAEMLAKITDVVAEWNPVALVIDKKSPAAVLEPLLIAERIAPVMTHAGQMATACQGFLDDALDGQLSHTDQETLTESVLGAAKRTLPQGDFAWDRTAGSVISPLVAVTLARWGLQTFGLNLSEPSAAPAFDDLDEPGGDADRYDLDDNEFDPWEQI</sequence>
<accession>A0A1C9EHN8</accession>
<reference evidence="3" key="1">
    <citation type="submission" date="2016-07" db="EMBL/GenBank/DDBJ databases">
        <authorList>
            <person name="Florea S."/>
            <person name="Webb J.S."/>
            <person name="Jaromczyk J."/>
            <person name="Schardl C.L."/>
        </authorList>
    </citation>
    <scope>NUCLEOTIDE SEQUENCE [LARGE SCALE GENOMIC DNA]</scope>
</reference>
<feature type="compositionally biased region" description="Acidic residues" evidence="1">
    <location>
        <begin position="526"/>
        <end position="536"/>
    </location>
</feature>
<dbReference type="Gene3D" id="3.40.50.300">
    <property type="entry name" value="P-loop containing nucleotide triphosphate hydrolases"/>
    <property type="match status" value="1"/>
</dbReference>